<keyword evidence="2" id="KW-0699">rRNA-binding</keyword>
<dbReference type="Gene3D" id="3.30.1370.30">
    <property type="match status" value="1"/>
</dbReference>
<reference evidence="6 7" key="1">
    <citation type="journal article" date="2010" name="Proc. Natl. Acad. Sci. U.S.A.">
        <title>Enigmatic, ultrasmall, uncultivated Archaea.</title>
        <authorList>
            <person name="Baker B.J."/>
            <person name="Comolli L.R."/>
            <person name="Dick G.J."/>
            <person name="Hauser L.J."/>
            <person name="Hyatt D."/>
            <person name="Dill B.D."/>
            <person name="Land M.L."/>
            <person name="Verberkmoes N.C."/>
            <person name="Hettich R.L."/>
            <person name="Banfield J.F."/>
        </authorList>
    </citation>
    <scope>NUCLEOTIDE SEQUENCE [LARGE SCALE GENOMIC DNA]</scope>
</reference>
<evidence type="ECO:0000256" key="5">
    <source>
        <dbReference type="RuleBase" id="RU003660"/>
    </source>
</evidence>
<proteinExistence type="inferred from homology"/>
<dbReference type="InterPro" id="IPR000630">
    <property type="entry name" value="Ribosomal_uS8"/>
</dbReference>
<evidence type="ECO:0000256" key="4">
    <source>
        <dbReference type="ARBA" id="ARBA00023274"/>
    </source>
</evidence>
<keyword evidence="3 5" id="KW-0689">Ribosomal protein</keyword>
<dbReference type="GO" id="GO:0003735">
    <property type="term" value="F:structural constituent of ribosome"/>
    <property type="evidence" value="ECO:0007669"/>
    <property type="project" value="InterPro"/>
</dbReference>
<keyword evidence="2" id="KW-0694">RNA-binding</keyword>
<evidence type="ECO:0000256" key="1">
    <source>
        <dbReference type="ARBA" id="ARBA00006471"/>
    </source>
</evidence>
<organism evidence="6 7">
    <name type="scientific">Candidatus Parvarchaeum acidophilus ARMAN-5</name>
    <dbReference type="NCBI Taxonomy" id="662762"/>
    <lineage>
        <taxon>Archaea</taxon>
        <taxon>Candidatus Parvarchaeota</taxon>
        <taxon>Candidatus Parvarchaeum</taxon>
    </lineage>
</organism>
<sequence>MLEIIKKNGYIDNFEIINDVRGGFVKIEINEHMNKCKSIRPRMSIKAGDIVKYEKRYLPAFGFGIILLSTNKGVITNEEAKKLMIGGNLLAYVY</sequence>
<dbReference type="Pfam" id="PF00410">
    <property type="entry name" value="Ribosomal_S8"/>
    <property type="match status" value="1"/>
</dbReference>
<dbReference type="InterPro" id="IPR047863">
    <property type="entry name" value="Ribosomal_uS8_CS"/>
</dbReference>
<dbReference type="InterPro" id="IPR035987">
    <property type="entry name" value="Ribosomal_uS8_sf"/>
</dbReference>
<evidence type="ECO:0000256" key="2">
    <source>
        <dbReference type="ARBA" id="ARBA00022730"/>
    </source>
</evidence>
<comment type="similarity">
    <text evidence="1 5">Belongs to the universal ribosomal protein uS8 family.</text>
</comment>
<name>D6GWY4_PARA5</name>
<dbReference type="SUPFAM" id="SSF56047">
    <property type="entry name" value="Ribosomal protein S8"/>
    <property type="match status" value="1"/>
</dbReference>
<dbReference type="EMBL" id="GG745612">
    <property type="protein sequence ID" value="EFD92285.1"/>
    <property type="molecule type" value="Genomic_DNA"/>
</dbReference>
<dbReference type="PANTHER" id="PTHR11758">
    <property type="entry name" value="40S RIBOSOMAL PROTEIN S15A"/>
    <property type="match status" value="1"/>
</dbReference>
<dbReference type="Gene3D" id="3.30.1490.10">
    <property type="match status" value="1"/>
</dbReference>
<accession>D6GWY4</accession>
<evidence type="ECO:0000313" key="6">
    <source>
        <dbReference type="EMBL" id="EFD92285.1"/>
    </source>
</evidence>
<dbReference type="GO" id="GO:0019843">
    <property type="term" value="F:rRNA binding"/>
    <property type="evidence" value="ECO:0007669"/>
    <property type="project" value="UniProtKB-KW"/>
</dbReference>
<dbReference type="GO" id="GO:1990904">
    <property type="term" value="C:ribonucleoprotein complex"/>
    <property type="evidence" value="ECO:0007669"/>
    <property type="project" value="UniProtKB-KW"/>
</dbReference>
<dbReference type="AlphaFoldDB" id="D6GWY4"/>
<dbReference type="PROSITE" id="PS00053">
    <property type="entry name" value="RIBOSOMAL_S8"/>
    <property type="match status" value="1"/>
</dbReference>
<dbReference type="GO" id="GO:0005840">
    <property type="term" value="C:ribosome"/>
    <property type="evidence" value="ECO:0007669"/>
    <property type="project" value="UniProtKB-KW"/>
</dbReference>
<keyword evidence="4 5" id="KW-0687">Ribonucleoprotein</keyword>
<dbReference type="Proteomes" id="UP000009376">
    <property type="component" value="Unassembled WGS sequence"/>
</dbReference>
<gene>
    <name evidence="6" type="ORF">BJBARM5_1006</name>
</gene>
<protein>
    <submittedName>
        <fullName evidence="6">Ribosomal protein S8</fullName>
    </submittedName>
</protein>
<dbReference type="GO" id="GO:0006412">
    <property type="term" value="P:translation"/>
    <property type="evidence" value="ECO:0007669"/>
    <property type="project" value="InterPro"/>
</dbReference>
<evidence type="ECO:0000313" key="7">
    <source>
        <dbReference type="Proteomes" id="UP000009376"/>
    </source>
</evidence>
<evidence type="ECO:0000256" key="3">
    <source>
        <dbReference type="ARBA" id="ARBA00022980"/>
    </source>
</evidence>